<dbReference type="AlphaFoldDB" id="A0A8B9CD43"/>
<dbReference type="PROSITE" id="PS50835">
    <property type="entry name" value="IG_LIKE"/>
    <property type="match status" value="1"/>
</dbReference>
<evidence type="ECO:0000256" key="1">
    <source>
        <dbReference type="SAM" id="Phobius"/>
    </source>
</evidence>
<dbReference type="Gene3D" id="2.60.40.10">
    <property type="entry name" value="Immunoglobulins"/>
    <property type="match status" value="1"/>
</dbReference>
<accession>A0A8B9CD43</accession>
<proteinExistence type="predicted"/>
<reference evidence="3" key="1">
    <citation type="submission" date="2025-08" db="UniProtKB">
        <authorList>
            <consortium name="Ensembl"/>
        </authorList>
    </citation>
    <scope>IDENTIFICATION</scope>
</reference>
<keyword evidence="1" id="KW-1133">Transmembrane helix</keyword>
<dbReference type="SMART" id="SM00406">
    <property type="entry name" value="IGv"/>
    <property type="match status" value="1"/>
</dbReference>
<dbReference type="Proteomes" id="UP000694426">
    <property type="component" value="Unplaced"/>
</dbReference>
<evidence type="ECO:0000313" key="3">
    <source>
        <dbReference type="Ensembl" id="ENSABRP00000017128.1"/>
    </source>
</evidence>
<dbReference type="Pfam" id="PF07686">
    <property type="entry name" value="V-set"/>
    <property type="match status" value="1"/>
</dbReference>
<dbReference type="InterPro" id="IPR013783">
    <property type="entry name" value="Ig-like_fold"/>
</dbReference>
<evidence type="ECO:0000259" key="2">
    <source>
        <dbReference type="PROSITE" id="PS50835"/>
    </source>
</evidence>
<keyword evidence="4" id="KW-1185">Reference proteome</keyword>
<dbReference type="InterPro" id="IPR013106">
    <property type="entry name" value="Ig_V-set"/>
</dbReference>
<name>A0A8B9CD43_9AVES</name>
<dbReference type="SMART" id="SM00409">
    <property type="entry name" value="IG"/>
    <property type="match status" value="1"/>
</dbReference>
<dbReference type="InterPro" id="IPR003599">
    <property type="entry name" value="Ig_sub"/>
</dbReference>
<dbReference type="PANTHER" id="PTHR23267">
    <property type="entry name" value="IMMUNOGLOBULIN LIGHT CHAIN"/>
    <property type="match status" value="1"/>
</dbReference>
<sequence length="162" mass="17301">MERHGQLKSPAPCVIYIHLTSSTSARACAVPQPVSKTAYLPLLPILAPAMALGFVVLLLVGTAQQVLTQPTTVLVLPGQTARLSCTLSPHDGNYWYAWYQQKTPGTGPVTVIYGNTNRPSGIPSRFSGSTSGSTNTLTITGVQAEDEAVYYCVTLLVWPRAP</sequence>
<keyword evidence="1" id="KW-0812">Transmembrane</keyword>
<dbReference type="GeneTree" id="ENSGT00940000153120"/>
<feature type="domain" description="Ig-like" evidence="2">
    <location>
        <begin position="64"/>
        <end position="152"/>
    </location>
</feature>
<dbReference type="InterPro" id="IPR007110">
    <property type="entry name" value="Ig-like_dom"/>
</dbReference>
<organism evidence="3 4">
    <name type="scientific">Anser brachyrhynchus</name>
    <name type="common">Pink-footed goose</name>
    <dbReference type="NCBI Taxonomy" id="132585"/>
    <lineage>
        <taxon>Eukaryota</taxon>
        <taxon>Metazoa</taxon>
        <taxon>Chordata</taxon>
        <taxon>Craniata</taxon>
        <taxon>Vertebrata</taxon>
        <taxon>Euteleostomi</taxon>
        <taxon>Archelosauria</taxon>
        <taxon>Archosauria</taxon>
        <taxon>Dinosauria</taxon>
        <taxon>Saurischia</taxon>
        <taxon>Theropoda</taxon>
        <taxon>Coelurosauria</taxon>
        <taxon>Aves</taxon>
        <taxon>Neognathae</taxon>
        <taxon>Galloanserae</taxon>
        <taxon>Anseriformes</taxon>
        <taxon>Anatidae</taxon>
        <taxon>Anserinae</taxon>
        <taxon>Anser</taxon>
    </lineage>
</organism>
<dbReference type="InterPro" id="IPR050150">
    <property type="entry name" value="IgV_Light_Chain"/>
</dbReference>
<keyword evidence="1" id="KW-0472">Membrane</keyword>
<evidence type="ECO:0000313" key="4">
    <source>
        <dbReference type="Proteomes" id="UP000694426"/>
    </source>
</evidence>
<protein>
    <recommendedName>
        <fullName evidence="2">Ig-like domain-containing protein</fullName>
    </recommendedName>
</protein>
<feature type="transmembrane region" description="Helical" evidence="1">
    <location>
        <begin position="39"/>
        <end position="60"/>
    </location>
</feature>
<dbReference type="Ensembl" id="ENSABRT00000024331.1">
    <property type="protein sequence ID" value="ENSABRP00000017128.1"/>
    <property type="gene ID" value="ENSABRG00000014943.1"/>
</dbReference>
<reference evidence="3" key="2">
    <citation type="submission" date="2025-09" db="UniProtKB">
        <authorList>
            <consortium name="Ensembl"/>
        </authorList>
    </citation>
    <scope>IDENTIFICATION</scope>
</reference>
<dbReference type="InterPro" id="IPR036179">
    <property type="entry name" value="Ig-like_dom_sf"/>
</dbReference>
<dbReference type="SUPFAM" id="SSF48726">
    <property type="entry name" value="Immunoglobulin"/>
    <property type="match status" value="1"/>
</dbReference>